<proteinExistence type="predicted"/>
<evidence type="ECO:0000313" key="1">
    <source>
        <dbReference type="EMBL" id="MEB6858552.1"/>
    </source>
</evidence>
<gene>
    <name evidence="1" type="ORF">NA736_16175</name>
</gene>
<keyword evidence="2" id="KW-1185">Reference proteome</keyword>
<comment type="caution">
    <text evidence="1">The sequence shown here is derived from an EMBL/GenBank/DDBJ whole genome shotgun (WGS) entry which is preliminary data.</text>
</comment>
<dbReference type="EMBL" id="JAMZOO010000007">
    <property type="protein sequence ID" value="MEB6858552.1"/>
    <property type="molecule type" value="Genomic_DNA"/>
</dbReference>
<sequence>MIKYAKNNTIIINNDIYLTPTCTLKDIITSLYPWEKWITHSQGETVAYRLILGKAKNQYGRLFLIANFTFTSNENALLSSWHLAPEKLMDGIQNNPKGKITHNLKQWFHQETGMKLPITSQKMHIGVSYDPWNCSGSIVCHYRSNFNNDIEWKAFHKRNKR</sequence>
<accession>A0ABU6EHK0</accession>
<dbReference type="Proteomes" id="UP001332939">
    <property type="component" value="Unassembled WGS sequence"/>
</dbReference>
<organism evidence="1 2">
    <name type="scientific">Proteus cibi</name>
    <dbReference type="NCBI Taxonomy" id="2050966"/>
    <lineage>
        <taxon>Bacteria</taxon>
        <taxon>Pseudomonadati</taxon>
        <taxon>Pseudomonadota</taxon>
        <taxon>Gammaproteobacteria</taxon>
        <taxon>Enterobacterales</taxon>
        <taxon>Morganellaceae</taxon>
        <taxon>Proteus</taxon>
    </lineage>
</organism>
<name>A0ABU6EHK0_9GAMM</name>
<evidence type="ECO:0000313" key="2">
    <source>
        <dbReference type="Proteomes" id="UP001332939"/>
    </source>
</evidence>
<reference evidence="1 2" key="1">
    <citation type="submission" date="2022-05" db="EMBL/GenBank/DDBJ databases">
        <title>Whole genome sequences of Escherichia coli of fish isolates collected from Assam, India.</title>
        <authorList>
            <person name="Sudha S."/>
            <person name="Muneeb K.H."/>
            <person name="Rakshit O."/>
            <person name="Mendem S.K."/>
            <person name="Raisen C."/>
            <person name="Holmes M.A."/>
            <person name="Shome B.R."/>
            <person name="Sivaraman G.K."/>
        </authorList>
    </citation>
    <scope>NUCLEOTIDE SEQUENCE [LARGE SCALE GENOMIC DNA]</scope>
    <source>
        <strain evidence="1 2">278</strain>
    </source>
</reference>
<dbReference type="RefSeq" id="WP_023581415.1">
    <property type="nucleotide sequence ID" value="NZ_JAMZOO010000007.1"/>
</dbReference>
<protein>
    <submittedName>
        <fullName evidence="1">Uncharacterized protein</fullName>
    </submittedName>
</protein>